<dbReference type="Pfam" id="PF00583">
    <property type="entry name" value="Acetyltransf_1"/>
    <property type="match status" value="1"/>
</dbReference>
<protein>
    <submittedName>
        <fullName evidence="2">Acetyltransferase (GNAT) family protein</fullName>
    </submittedName>
</protein>
<name>A0A2P8FHS2_9RHOB</name>
<keyword evidence="2" id="KW-0808">Transferase</keyword>
<dbReference type="InterPro" id="IPR016181">
    <property type="entry name" value="Acyl_CoA_acyltransferase"/>
</dbReference>
<proteinExistence type="predicted"/>
<dbReference type="EMBL" id="PYGJ01000002">
    <property type="protein sequence ID" value="PSL21246.1"/>
    <property type="molecule type" value="Genomic_DNA"/>
</dbReference>
<dbReference type="Gene3D" id="3.40.630.30">
    <property type="match status" value="1"/>
</dbReference>
<gene>
    <name evidence="2" type="ORF">CLV88_102366</name>
</gene>
<evidence type="ECO:0000259" key="1">
    <source>
        <dbReference type="PROSITE" id="PS51186"/>
    </source>
</evidence>
<dbReference type="RefSeq" id="WP_106607432.1">
    <property type="nucleotide sequence ID" value="NZ_PYGJ01000002.1"/>
</dbReference>
<feature type="domain" description="N-acetyltransferase" evidence="1">
    <location>
        <begin position="106"/>
        <end position="243"/>
    </location>
</feature>
<dbReference type="CDD" id="cd04301">
    <property type="entry name" value="NAT_SF"/>
    <property type="match status" value="1"/>
</dbReference>
<accession>A0A2P8FHS2</accession>
<comment type="caution">
    <text evidence="2">The sequence shown here is derived from an EMBL/GenBank/DDBJ whole genome shotgun (WGS) entry which is preliminary data.</text>
</comment>
<dbReference type="GO" id="GO:0016747">
    <property type="term" value="F:acyltransferase activity, transferring groups other than amino-acyl groups"/>
    <property type="evidence" value="ECO:0007669"/>
    <property type="project" value="InterPro"/>
</dbReference>
<dbReference type="OrthoDB" id="7301318at2"/>
<dbReference type="Proteomes" id="UP000240418">
    <property type="component" value="Unassembled WGS sequence"/>
</dbReference>
<organism evidence="2 3">
    <name type="scientific">Shimia abyssi</name>
    <dbReference type="NCBI Taxonomy" id="1662395"/>
    <lineage>
        <taxon>Bacteria</taxon>
        <taxon>Pseudomonadati</taxon>
        <taxon>Pseudomonadota</taxon>
        <taxon>Alphaproteobacteria</taxon>
        <taxon>Rhodobacterales</taxon>
        <taxon>Roseobacteraceae</taxon>
    </lineage>
</organism>
<evidence type="ECO:0000313" key="3">
    <source>
        <dbReference type="Proteomes" id="UP000240418"/>
    </source>
</evidence>
<dbReference type="InterPro" id="IPR000182">
    <property type="entry name" value="GNAT_dom"/>
</dbReference>
<keyword evidence="3" id="KW-1185">Reference proteome</keyword>
<evidence type="ECO:0000313" key="2">
    <source>
        <dbReference type="EMBL" id="PSL21246.1"/>
    </source>
</evidence>
<reference evidence="2 3" key="1">
    <citation type="submission" date="2018-03" db="EMBL/GenBank/DDBJ databases">
        <title>Genomic Encyclopedia of Archaeal and Bacterial Type Strains, Phase II (KMG-II): from individual species to whole genera.</title>
        <authorList>
            <person name="Goeker M."/>
        </authorList>
    </citation>
    <scope>NUCLEOTIDE SEQUENCE [LARGE SCALE GENOMIC DNA]</scope>
    <source>
        <strain evidence="2 3">DSM 100673</strain>
    </source>
</reference>
<dbReference type="SUPFAM" id="SSF55729">
    <property type="entry name" value="Acyl-CoA N-acyltransferases (Nat)"/>
    <property type="match status" value="1"/>
</dbReference>
<dbReference type="AlphaFoldDB" id="A0A2P8FHS2"/>
<dbReference type="PROSITE" id="PS51186">
    <property type="entry name" value="GNAT"/>
    <property type="match status" value="1"/>
</dbReference>
<sequence>MTSLPDAAQMYDVVEGTWPPFATSESGPFTIRDGRGGGKRVSAATANGPVTAEDIWRAEGAMAALGQGALFQIREGEDALDALLAEMGYEVVDPVTMFAARAADIATERPPRTAAIPAWEPLRIMEEMWATGGIGPDRVEVMKRAVGPKTGFVSRWRDQPAGTSFLAMHNGVGMVHALEILPAQRRQGVGKWLMQRAAFWVLEHGGHTLAVICTTRNTGANGLYASLGMSVVGTYHYRQKPTA</sequence>